<accession>A0A9P9AI13</accession>
<evidence type="ECO:0000313" key="11">
    <source>
        <dbReference type="Proteomes" id="UP000777438"/>
    </source>
</evidence>
<dbReference type="SUPFAM" id="SSF103473">
    <property type="entry name" value="MFS general substrate transporter"/>
    <property type="match status" value="1"/>
</dbReference>
<name>A0A9P9AI13_9HYPO</name>
<evidence type="ECO:0000256" key="2">
    <source>
        <dbReference type="ARBA" id="ARBA00010992"/>
    </source>
</evidence>
<dbReference type="PROSITE" id="PS00216">
    <property type="entry name" value="SUGAR_TRANSPORT_1"/>
    <property type="match status" value="2"/>
</dbReference>
<protein>
    <submittedName>
        <fullName evidence="10">General substrate transporter</fullName>
    </submittedName>
</protein>
<dbReference type="PANTHER" id="PTHR48022">
    <property type="entry name" value="PLASTIDIC GLUCOSE TRANSPORTER 4"/>
    <property type="match status" value="1"/>
</dbReference>
<feature type="transmembrane region" description="Helical" evidence="8">
    <location>
        <begin position="125"/>
        <end position="148"/>
    </location>
</feature>
<dbReference type="Gene3D" id="1.20.1250.20">
    <property type="entry name" value="MFS general substrate transporter like domains"/>
    <property type="match status" value="1"/>
</dbReference>
<keyword evidence="3 7" id="KW-0813">Transport</keyword>
<keyword evidence="4 8" id="KW-0812">Transmembrane</keyword>
<dbReference type="OrthoDB" id="6133115at2759"/>
<dbReference type="AlphaFoldDB" id="A0A9P9AI13"/>
<evidence type="ECO:0000259" key="9">
    <source>
        <dbReference type="PROSITE" id="PS50850"/>
    </source>
</evidence>
<feature type="transmembrane region" description="Helical" evidence="8">
    <location>
        <begin position="74"/>
        <end position="94"/>
    </location>
</feature>
<organism evidence="10 11">
    <name type="scientific">Thelonectria olida</name>
    <dbReference type="NCBI Taxonomy" id="1576542"/>
    <lineage>
        <taxon>Eukaryota</taxon>
        <taxon>Fungi</taxon>
        <taxon>Dikarya</taxon>
        <taxon>Ascomycota</taxon>
        <taxon>Pezizomycotina</taxon>
        <taxon>Sordariomycetes</taxon>
        <taxon>Hypocreomycetidae</taxon>
        <taxon>Hypocreales</taxon>
        <taxon>Nectriaceae</taxon>
        <taxon>Thelonectria</taxon>
    </lineage>
</organism>
<comment type="subcellular location">
    <subcellularLocation>
        <location evidence="1">Membrane</location>
        <topology evidence="1">Multi-pass membrane protein</topology>
    </subcellularLocation>
</comment>
<dbReference type="NCBIfam" id="TIGR00879">
    <property type="entry name" value="SP"/>
    <property type="match status" value="1"/>
</dbReference>
<dbReference type="FunFam" id="1.20.1250.20:FF:000134">
    <property type="entry name" value="MFS sugar transporter protein"/>
    <property type="match status" value="1"/>
</dbReference>
<feature type="transmembrane region" description="Helical" evidence="8">
    <location>
        <begin position="160"/>
        <end position="180"/>
    </location>
</feature>
<evidence type="ECO:0000256" key="7">
    <source>
        <dbReference type="RuleBase" id="RU003346"/>
    </source>
</evidence>
<evidence type="ECO:0000256" key="4">
    <source>
        <dbReference type="ARBA" id="ARBA00022692"/>
    </source>
</evidence>
<comment type="caution">
    <text evidence="10">The sequence shown here is derived from an EMBL/GenBank/DDBJ whole genome shotgun (WGS) entry which is preliminary data.</text>
</comment>
<feature type="transmembrane region" description="Helical" evidence="8">
    <location>
        <begin position="377"/>
        <end position="401"/>
    </location>
</feature>
<evidence type="ECO:0000256" key="5">
    <source>
        <dbReference type="ARBA" id="ARBA00022989"/>
    </source>
</evidence>
<proteinExistence type="inferred from homology"/>
<dbReference type="InterPro" id="IPR005828">
    <property type="entry name" value="MFS_sugar_transport-like"/>
</dbReference>
<dbReference type="InterPro" id="IPR036259">
    <property type="entry name" value="MFS_trans_sf"/>
</dbReference>
<evidence type="ECO:0000256" key="6">
    <source>
        <dbReference type="ARBA" id="ARBA00023136"/>
    </source>
</evidence>
<dbReference type="Pfam" id="PF00083">
    <property type="entry name" value="Sugar_tr"/>
    <property type="match status" value="1"/>
</dbReference>
<dbReference type="InterPro" id="IPR005829">
    <property type="entry name" value="Sugar_transporter_CS"/>
</dbReference>
<dbReference type="GO" id="GO:0005351">
    <property type="term" value="F:carbohydrate:proton symporter activity"/>
    <property type="evidence" value="ECO:0007669"/>
    <property type="project" value="TreeGrafter"/>
</dbReference>
<evidence type="ECO:0000313" key="10">
    <source>
        <dbReference type="EMBL" id="KAH6869064.1"/>
    </source>
</evidence>
<feature type="transmembrane region" description="Helical" evidence="8">
    <location>
        <begin position="192"/>
        <end position="212"/>
    </location>
</feature>
<comment type="similarity">
    <text evidence="2 7">Belongs to the major facilitator superfamily. Sugar transporter (TC 2.A.1.1) family.</text>
</comment>
<dbReference type="InterPro" id="IPR020846">
    <property type="entry name" value="MFS_dom"/>
</dbReference>
<feature type="domain" description="Major facilitator superfamily (MFS) profile" evidence="9">
    <location>
        <begin position="33"/>
        <end position="470"/>
    </location>
</feature>
<dbReference type="InterPro" id="IPR050360">
    <property type="entry name" value="MFS_Sugar_Transporters"/>
</dbReference>
<dbReference type="PRINTS" id="PR00171">
    <property type="entry name" value="SUGRTRNSPORT"/>
</dbReference>
<dbReference type="Proteomes" id="UP000777438">
    <property type="component" value="Unassembled WGS sequence"/>
</dbReference>
<feature type="transmembrane region" description="Helical" evidence="8">
    <location>
        <begin position="30"/>
        <end position="54"/>
    </location>
</feature>
<dbReference type="PROSITE" id="PS50850">
    <property type="entry name" value="MFS"/>
    <property type="match status" value="1"/>
</dbReference>
<feature type="transmembrane region" description="Helical" evidence="8">
    <location>
        <begin position="281"/>
        <end position="303"/>
    </location>
</feature>
<dbReference type="GO" id="GO:0016020">
    <property type="term" value="C:membrane"/>
    <property type="evidence" value="ECO:0007669"/>
    <property type="project" value="UniProtKB-SubCell"/>
</dbReference>
<evidence type="ECO:0000256" key="1">
    <source>
        <dbReference type="ARBA" id="ARBA00004141"/>
    </source>
</evidence>
<gene>
    <name evidence="10" type="ORF">B0T10DRAFT_595933</name>
</gene>
<keyword evidence="6 8" id="KW-0472">Membrane</keyword>
<dbReference type="PANTHER" id="PTHR48022:SF64">
    <property type="entry name" value="MAJOR FACILITATOR SUPERFAMILY (MFS) PROFILE DOMAIN-CONTAINING PROTEIN"/>
    <property type="match status" value="1"/>
</dbReference>
<feature type="transmembrane region" description="Helical" evidence="8">
    <location>
        <begin position="323"/>
        <end position="340"/>
    </location>
</feature>
<keyword evidence="5 8" id="KW-1133">Transmembrane helix</keyword>
<feature type="transmembrane region" description="Helical" evidence="8">
    <location>
        <begin position="347"/>
        <end position="365"/>
    </location>
</feature>
<dbReference type="EMBL" id="JAGPYM010000081">
    <property type="protein sequence ID" value="KAH6869064.1"/>
    <property type="molecule type" value="Genomic_DNA"/>
</dbReference>
<sequence>MAVSTGAAATTTAWAKDALPWWKDRGLRKLVLWQMCILFSQFLVGYDEVIVGSFQAMQPWKQAMGNPSSSDVGLITSITFVGGFAGALVAAVPADRFGRRPAMALGIGMEIIGSILQAAAPSRGIFIAGRFVLGCGLSFTTTAGPSLLNELAHPRLRGRIAAAFNVLWYLGSILASWLTFGTGHLTTNWSWRIPSIVQSVAPSLLFVAILFIPESPRWLYSKGRVAEAQALLVKYHGNGDEGAAIVVLELQEIDEALTREREEQIDSWRNVLRSRANRKRFGIVISVSVLTLWNGQGAITYYFSPILTSVGITTTNQQTGINGGMSIWNFLCSALGAYLVDRIGRRPLWLASFIGLILANIPLIVSNAMYVDHGSKSAAYAVVVFMFFYNAAFNIACNPLLYCYTPEILPYSIRTRGLALQILVSQAALTVNQYVNPIALDSIGYWLFVFYLGVCIMGLAIIWFTFPETKGYNLEELGALFDDDNTVLKLQERSILHGKDPEAGHTGDMEIVKAVDCKARG</sequence>
<dbReference type="InterPro" id="IPR003663">
    <property type="entry name" value="Sugar/inositol_transpt"/>
</dbReference>
<reference evidence="10 11" key="1">
    <citation type="journal article" date="2021" name="Nat. Commun.">
        <title>Genetic determinants of endophytism in the Arabidopsis root mycobiome.</title>
        <authorList>
            <person name="Mesny F."/>
            <person name="Miyauchi S."/>
            <person name="Thiergart T."/>
            <person name="Pickel B."/>
            <person name="Atanasova L."/>
            <person name="Karlsson M."/>
            <person name="Huettel B."/>
            <person name="Barry K.W."/>
            <person name="Haridas S."/>
            <person name="Chen C."/>
            <person name="Bauer D."/>
            <person name="Andreopoulos W."/>
            <person name="Pangilinan J."/>
            <person name="LaButti K."/>
            <person name="Riley R."/>
            <person name="Lipzen A."/>
            <person name="Clum A."/>
            <person name="Drula E."/>
            <person name="Henrissat B."/>
            <person name="Kohler A."/>
            <person name="Grigoriev I.V."/>
            <person name="Martin F.M."/>
            <person name="Hacquard S."/>
        </authorList>
    </citation>
    <scope>NUCLEOTIDE SEQUENCE [LARGE SCALE GENOMIC DNA]</scope>
    <source>
        <strain evidence="10 11">MPI-CAGE-CH-0241</strain>
    </source>
</reference>
<feature type="transmembrane region" description="Helical" evidence="8">
    <location>
        <begin position="101"/>
        <end position="119"/>
    </location>
</feature>
<evidence type="ECO:0000256" key="8">
    <source>
        <dbReference type="SAM" id="Phobius"/>
    </source>
</evidence>
<keyword evidence="11" id="KW-1185">Reference proteome</keyword>
<feature type="transmembrane region" description="Helical" evidence="8">
    <location>
        <begin position="443"/>
        <end position="466"/>
    </location>
</feature>
<evidence type="ECO:0000256" key="3">
    <source>
        <dbReference type="ARBA" id="ARBA00022448"/>
    </source>
</evidence>